<name>A0ABV5DKN2_9ACTN</name>
<evidence type="ECO:0000313" key="2">
    <source>
        <dbReference type="Proteomes" id="UP001585018"/>
    </source>
</evidence>
<evidence type="ECO:0008006" key="3">
    <source>
        <dbReference type="Google" id="ProtNLM"/>
    </source>
</evidence>
<dbReference type="Proteomes" id="UP001585018">
    <property type="component" value="Unassembled WGS sequence"/>
</dbReference>
<accession>A0ABV5DKN2</accession>
<reference evidence="1 2" key="1">
    <citation type="submission" date="2024-01" db="EMBL/GenBank/DDBJ databases">
        <title>Genome mining of biosynthetic gene clusters to explore secondary metabolites of Streptomyces sp.</title>
        <authorList>
            <person name="Baig A."/>
            <person name="Ajitkumar Shintre N."/>
            <person name="Kumar H."/>
            <person name="Anbarasu A."/>
            <person name="Ramaiah S."/>
        </authorList>
    </citation>
    <scope>NUCLEOTIDE SEQUENCE [LARGE SCALE GENOMIC DNA]</scope>
    <source>
        <strain evidence="1 2">A03</strain>
    </source>
</reference>
<keyword evidence="2" id="KW-1185">Reference proteome</keyword>
<sequence length="178" mass="18728">MVPISGPNVDSWIDEMSRLASRFVAGFETMHGYPPGEHYVSRAADSGGRDALAAVLSDAGARDLIDFYSYVAQISLPDVGPGFFVDEAEYVVEGVSGAQPTQVSSVTDRTVAVFGSDGGGALLAADRQTGEIVRLEGGSLIGDVYEVEESGAQVIARDFEGFMQFLSGELLRQIPSGG</sequence>
<evidence type="ECO:0000313" key="1">
    <source>
        <dbReference type="EMBL" id="MFB8753090.1"/>
    </source>
</evidence>
<gene>
    <name evidence="1" type="ORF">VSS30_30140</name>
</gene>
<organism evidence="1 2">
    <name type="scientific">Streptomyces parvulus</name>
    <dbReference type="NCBI Taxonomy" id="146923"/>
    <lineage>
        <taxon>Bacteria</taxon>
        <taxon>Bacillati</taxon>
        <taxon>Actinomycetota</taxon>
        <taxon>Actinomycetes</taxon>
        <taxon>Kitasatosporales</taxon>
        <taxon>Streptomycetaceae</taxon>
        <taxon>Streptomyces</taxon>
    </lineage>
</organism>
<dbReference type="EMBL" id="JAYMRR010000022">
    <property type="protein sequence ID" value="MFB8753090.1"/>
    <property type="molecule type" value="Genomic_DNA"/>
</dbReference>
<comment type="caution">
    <text evidence="1">The sequence shown here is derived from an EMBL/GenBank/DDBJ whole genome shotgun (WGS) entry which is preliminary data.</text>
</comment>
<protein>
    <recommendedName>
        <fullName evidence="3">SMI1/KNR4 family protein</fullName>
    </recommendedName>
</protein>
<proteinExistence type="predicted"/>